<dbReference type="SMART" id="SM00530">
    <property type="entry name" value="HTH_XRE"/>
    <property type="match status" value="1"/>
</dbReference>
<proteinExistence type="predicted"/>
<dbReference type="Pfam" id="PF01381">
    <property type="entry name" value="HTH_3"/>
    <property type="match status" value="1"/>
</dbReference>
<feature type="domain" description="HTH cro/C1-type" evidence="2">
    <location>
        <begin position="7"/>
        <end position="61"/>
    </location>
</feature>
<dbReference type="InterPro" id="IPR001387">
    <property type="entry name" value="Cro/C1-type_HTH"/>
</dbReference>
<dbReference type="SUPFAM" id="SSF47413">
    <property type="entry name" value="lambda repressor-like DNA-binding domains"/>
    <property type="match status" value="1"/>
</dbReference>
<dbReference type="AlphaFoldDB" id="A0AAP4A8R0"/>
<gene>
    <name evidence="3" type="ORF">QDQ28_14275</name>
</gene>
<dbReference type="Proteomes" id="UP001222958">
    <property type="component" value="Unassembled WGS sequence"/>
</dbReference>
<dbReference type="InterPro" id="IPR010982">
    <property type="entry name" value="Lambda_DNA-bd_dom_sf"/>
</dbReference>
<dbReference type="RefSeq" id="WP_279858306.1">
    <property type="nucleotide sequence ID" value="NZ_JARVUX010000012.1"/>
</dbReference>
<comment type="caution">
    <text evidence="3">The sequence shown here is derived from an EMBL/GenBank/DDBJ whole genome shotgun (WGS) entry which is preliminary data.</text>
</comment>
<dbReference type="PANTHER" id="PTHR46797">
    <property type="entry name" value="HTH-TYPE TRANSCRIPTIONAL REGULATOR"/>
    <property type="match status" value="1"/>
</dbReference>
<evidence type="ECO:0000259" key="2">
    <source>
        <dbReference type="PROSITE" id="PS50943"/>
    </source>
</evidence>
<dbReference type="Gene3D" id="1.10.260.40">
    <property type="entry name" value="lambda repressor-like DNA-binding domains"/>
    <property type="match status" value="1"/>
</dbReference>
<organism evidence="3 4">
    <name type="scientific">Clostridium perfringens</name>
    <dbReference type="NCBI Taxonomy" id="1502"/>
    <lineage>
        <taxon>Bacteria</taxon>
        <taxon>Bacillati</taxon>
        <taxon>Bacillota</taxon>
        <taxon>Clostridia</taxon>
        <taxon>Eubacteriales</taxon>
        <taxon>Clostridiaceae</taxon>
        <taxon>Clostridium</taxon>
    </lineage>
</organism>
<evidence type="ECO:0000256" key="1">
    <source>
        <dbReference type="ARBA" id="ARBA00023125"/>
    </source>
</evidence>
<dbReference type="InterPro" id="IPR050807">
    <property type="entry name" value="TransReg_Diox_bact_type"/>
</dbReference>
<accession>A0AAP4A8R0</accession>
<reference evidence="3" key="1">
    <citation type="submission" date="2023-04" db="EMBL/GenBank/DDBJ databases">
        <title>Epidemiological investigation of Clostridium perfringens isolated from cattle.</title>
        <authorList>
            <person name="Tian R."/>
        </authorList>
    </citation>
    <scope>NUCLEOTIDE SEQUENCE</scope>
    <source>
        <strain evidence="3">ZWCP172</strain>
    </source>
</reference>
<evidence type="ECO:0000313" key="3">
    <source>
        <dbReference type="EMBL" id="MDH2337342.1"/>
    </source>
</evidence>
<sequence>MKVGENIKRIRLEKKLSRRELSEITGLSQGYIAQVENSLRNPTLDTLKKIAKGLNVRLEFLTSNSNTNEIKTFGAELDRMCNEVGIDTSLFDEEDLERVTAKIMLLLKKISNEKNAE</sequence>
<dbReference type="EMBL" id="JARVUX010000012">
    <property type="protein sequence ID" value="MDH2337342.1"/>
    <property type="molecule type" value="Genomic_DNA"/>
</dbReference>
<name>A0AAP4A8R0_CLOPF</name>
<dbReference type="CDD" id="cd00093">
    <property type="entry name" value="HTH_XRE"/>
    <property type="match status" value="1"/>
</dbReference>
<dbReference type="GO" id="GO:0005829">
    <property type="term" value="C:cytosol"/>
    <property type="evidence" value="ECO:0007669"/>
    <property type="project" value="TreeGrafter"/>
</dbReference>
<protein>
    <submittedName>
        <fullName evidence="3">Helix-turn-helix transcriptional regulator</fullName>
    </submittedName>
</protein>
<keyword evidence="1" id="KW-0238">DNA-binding</keyword>
<evidence type="ECO:0000313" key="4">
    <source>
        <dbReference type="Proteomes" id="UP001222958"/>
    </source>
</evidence>
<dbReference type="PANTHER" id="PTHR46797:SF24">
    <property type="entry name" value="DNA-BINDING PHAGE PROTEIN"/>
    <property type="match status" value="1"/>
</dbReference>
<dbReference type="GO" id="GO:0003700">
    <property type="term" value="F:DNA-binding transcription factor activity"/>
    <property type="evidence" value="ECO:0007669"/>
    <property type="project" value="TreeGrafter"/>
</dbReference>
<dbReference type="PROSITE" id="PS50943">
    <property type="entry name" value="HTH_CROC1"/>
    <property type="match status" value="1"/>
</dbReference>
<dbReference type="GO" id="GO:0003677">
    <property type="term" value="F:DNA binding"/>
    <property type="evidence" value="ECO:0007669"/>
    <property type="project" value="UniProtKB-KW"/>
</dbReference>